<dbReference type="InterPro" id="IPR007047">
    <property type="entry name" value="Flp_Fap"/>
</dbReference>
<sequence>MTALIRRFRRDQSGATAIEYGLLVGLMGAALIVCLSAFGPEMKEAFTRMGGRMAAPPDVTSN</sequence>
<reference evidence="2" key="1">
    <citation type="submission" date="2022-05" db="EMBL/GenBank/DDBJ databases">
        <title>Brevundimonas albigilva TT17 genome sequence.</title>
        <authorList>
            <person name="Lee K."/>
            <person name="Son H."/>
        </authorList>
    </citation>
    <scope>NUCLEOTIDE SEQUENCE</scope>
    <source>
        <strain evidence="2">TT17</strain>
    </source>
</reference>
<name>A0ABY4SQW8_9CAUL</name>
<keyword evidence="1" id="KW-0812">Transmembrane</keyword>
<evidence type="ECO:0000313" key="3">
    <source>
        <dbReference type="Proteomes" id="UP001055429"/>
    </source>
</evidence>
<accession>A0ABY4SQW8</accession>
<feature type="transmembrane region" description="Helical" evidence="1">
    <location>
        <begin position="20"/>
        <end position="39"/>
    </location>
</feature>
<dbReference type="EMBL" id="CP097649">
    <property type="protein sequence ID" value="URI15228.1"/>
    <property type="molecule type" value="Genomic_DNA"/>
</dbReference>
<gene>
    <name evidence="2" type="ORF">M8231_15790</name>
</gene>
<protein>
    <submittedName>
        <fullName evidence="2">Flp family type IVb pilin</fullName>
    </submittedName>
</protein>
<evidence type="ECO:0000313" key="2">
    <source>
        <dbReference type="EMBL" id="URI15228.1"/>
    </source>
</evidence>
<evidence type="ECO:0000256" key="1">
    <source>
        <dbReference type="SAM" id="Phobius"/>
    </source>
</evidence>
<organism evidence="2 3">
    <name type="scientific">Brevundimonas albigilva</name>
    <dbReference type="NCBI Taxonomy" id="1312364"/>
    <lineage>
        <taxon>Bacteria</taxon>
        <taxon>Pseudomonadati</taxon>
        <taxon>Pseudomonadota</taxon>
        <taxon>Alphaproteobacteria</taxon>
        <taxon>Caulobacterales</taxon>
        <taxon>Caulobacteraceae</taxon>
        <taxon>Brevundimonas</taxon>
    </lineage>
</organism>
<dbReference type="Proteomes" id="UP001055429">
    <property type="component" value="Chromosome"/>
</dbReference>
<dbReference type="RefSeq" id="WP_250201915.1">
    <property type="nucleotide sequence ID" value="NZ_CP097649.1"/>
</dbReference>
<proteinExistence type="predicted"/>
<dbReference type="Pfam" id="PF04964">
    <property type="entry name" value="Flp_Fap"/>
    <property type="match status" value="1"/>
</dbReference>
<keyword evidence="3" id="KW-1185">Reference proteome</keyword>
<keyword evidence="1" id="KW-0472">Membrane</keyword>
<keyword evidence="1" id="KW-1133">Transmembrane helix</keyword>